<gene>
    <name evidence="10" type="primary">tatB</name>
    <name evidence="10" type="ORF">FBR43_11905</name>
</gene>
<keyword evidence="6" id="KW-1133">Transmembrane helix</keyword>
<dbReference type="RefSeq" id="WP_136943321.1">
    <property type="nucleotide sequence ID" value="NZ_SWKR01000002.1"/>
</dbReference>
<comment type="caution">
    <text evidence="10">The sequence shown here is derived from an EMBL/GenBank/DDBJ whole genome shotgun (WGS) entry which is preliminary data.</text>
</comment>
<keyword evidence="11" id="KW-1185">Reference proteome</keyword>
<evidence type="ECO:0000256" key="9">
    <source>
        <dbReference type="SAM" id="MobiDB-lite"/>
    </source>
</evidence>
<dbReference type="OrthoDB" id="7206969at2"/>
<evidence type="ECO:0000256" key="1">
    <source>
        <dbReference type="ARBA" id="ARBA00004167"/>
    </source>
</evidence>
<dbReference type="EMBL" id="SWKR01000002">
    <property type="protein sequence ID" value="TKD51378.1"/>
    <property type="molecule type" value="Genomic_DNA"/>
</dbReference>
<keyword evidence="3" id="KW-1003">Cell membrane</keyword>
<keyword evidence="2" id="KW-0813">Transport</keyword>
<accession>A0A4V5PWE8</accession>
<evidence type="ECO:0000256" key="3">
    <source>
        <dbReference type="ARBA" id="ARBA00022475"/>
    </source>
</evidence>
<dbReference type="Proteomes" id="UP000309138">
    <property type="component" value="Unassembled WGS sequence"/>
</dbReference>
<dbReference type="GO" id="GO:0008320">
    <property type="term" value="F:protein transmembrane transporter activity"/>
    <property type="evidence" value="ECO:0007669"/>
    <property type="project" value="InterPro"/>
</dbReference>
<keyword evidence="7" id="KW-0811">Translocation</keyword>
<evidence type="ECO:0000256" key="6">
    <source>
        <dbReference type="ARBA" id="ARBA00022989"/>
    </source>
</evidence>
<dbReference type="NCBIfam" id="TIGR01410">
    <property type="entry name" value="tatB"/>
    <property type="match status" value="1"/>
</dbReference>
<evidence type="ECO:0000313" key="11">
    <source>
        <dbReference type="Proteomes" id="UP000309138"/>
    </source>
</evidence>
<reference evidence="10 11" key="1">
    <citation type="submission" date="2019-04" db="EMBL/GenBank/DDBJ databases">
        <authorList>
            <person name="Yang Y."/>
            <person name="Wei D."/>
        </authorList>
    </citation>
    <scope>NUCLEOTIDE SEQUENCE [LARGE SCALE GENOMIC DNA]</scope>
    <source>
        <strain evidence="10 11">L-1-4w-11</strain>
    </source>
</reference>
<feature type="compositionally biased region" description="Low complexity" evidence="9">
    <location>
        <begin position="82"/>
        <end position="91"/>
    </location>
</feature>
<evidence type="ECO:0000256" key="2">
    <source>
        <dbReference type="ARBA" id="ARBA00022448"/>
    </source>
</evidence>
<evidence type="ECO:0000256" key="8">
    <source>
        <dbReference type="ARBA" id="ARBA00023136"/>
    </source>
</evidence>
<dbReference type="InterPro" id="IPR018448">
    <property type="entry name" value="TatB"/>
</dbReference>
<dbReference type="PRINTS" id="PR01506">
    <property type="entry name" value="TATBPROTEIN"/>
</dbReference>
<evidence type="ECO:0000256" key="5">
    <source>
        <dbReference type="ARBA" id="ARBA00022927"/>
    </source>
</evidence>
<sequence>MLDFNMTEMLVVAVVALLVIGPKDLPRAMRMVGQWVGKARGVARQFRSGFDAMVREAELSEMETKWAEENARIMREHPPEPAATALPAPHTSADDGEPATSNGPSAEVSQPEIRSDASAPAMPPAGAADRKDVP</sequence>
<dbReference type="Pfam" id="PF02416">
    <property type="entry name" value="TatA_B_E"/>
    <property type="match status" value="1"/>
</dbReference>
<keyword evidence="5" id="KW-0653">Protein transport</keyword>
<dbReference type="PANTHER" id="PTHR33162:SF1">
    <property type="entry name" value="SEC-INDEPENDENT PROTEIN TRANSLOCASE PROTEIN TATA, CHLOROPLASTIC"/>
    <property type="match status" value="1"/>
</dbReference>
<feature type="region of interest" description="Disordered" evidence="9">
    <location>
        <begin position="70"/>
        <end position="134"/>
    </location>
</feature>
<feature type="compositionally biased region" description="Basic and acidic residues" evidence="9">
    <location>
        <begin position="70"/>
        <end position="79"/>
    </location>
</feature>
<feature type="compositionally biased region" description="Low complexity" evidence="9">
    <location>
        <begin position="117"/>
        <end position="127"/>
    </location>
</feature>
<protein>
    <submittedName>
        <fullName evidence="10">Twin-arginine translocase subunit TatB</fullName>
    </submittedName>
</protein>
<name>A0A4V5PWE8_9SPHN</name>
<keyword evidence="8" id="KW-0472">Membrane</keyword>
<proteinExistence type="predicted"/>
<dbReference type="Gene3D" id="1.20.5.3310">
    <property type="match status" value="1"/>
</dbReference>
<organism evidence="10 11">
    <name type="scientific">Sphingomonas baiyangensis</name>
    <dbReference type="NCBI Taxonomy" id="2572576"/>
    <lineage>
        <taxon>Bacteria</taxon>
        <taxon>Pseudomonadati</taxon>
        <taxon>Pseudomonadota</taxon>
        <taxon>Alphaproteobacteria</taxon>
        <taxon>Sphingomonadales</taxon>
        <taxon>Sphingomonadaceae</taxon>
        <taxon>Sphingomonas</taxon>
    </lineage>
</organism>
<comment type="subcellular location">
    <subcellularLocation>
        <location evidence="1">Membrane</location>
        <topology evidence="1">Single-pass membrane protein</topology>
    </subcellularLocation>
</comment>
<dbReference type="GO" id="GO:0043953">
    <property type="term" value="P:protein transport by the Tat complex"/>
    <property type="evidence" value="ECO:0007669"/>
    <property type="project" value="InterPro"/>
</dbReference>
<dbReference type="GO" id="GO:0016020">
    <property type="term" value="C:membrane"/>
    <property type="evidence" value="ECO:0007669"/>
    <property type="project" value="UniProtKB-SubCell"/>
</dbReference>
<dbReference type="PANTHER" id="PTHR33162">
    <property type="entry name" value="SEC-INDEPENDENT PROTEIN TRANSLOCASE PROTEIN TATA, CHLOROPLASTIC"/>
    <property type="match status" value="1"/>
</dbReference>
<dbReference type="AlphaFoldDB" id="A0A4V5PWE8"/>
<evidence type="ECO:0000256" key="4">
    <source>
        <dbReference type="ARBA" id="ARBA00022692"/>
    </source>
</evidence>
<keyword evidence="4" id="KW-0812">Transmembrane</keyword>
<feature type="compositionally biased region" description="Polar residues" evidence="9">
    <location>
        <begin position="99"/>
        <end position="108"/>
    </location>
</feature>
<evidence type="ECO:0000256" key="7">
    <source>
        <dbReference type="ARBA" id="ARBA00023010"/>
    </source>
</evidence>
<dbReference type="InterPro" id="IPR003369">
    <property type="entry name" value="TatA/B/E"/>
</dbReference>
<evidence type="ECO:0000313" key="10">
    <source>
        <dbReference type="EMBL" id="TKD51378.1"/>
    </source>
</evidence>